<keyword evidence="12" id="KW-1185">Reference proteome</keyword>
<reference evidence="11" key="1">
    <citation type="submission" date="2025-08" db="UniProtKB">
        <authorList>
            <consortium name="Ensembl"/>
        </authorList>
    </citation>
    <scope>IDENTIFICATION</scope>
</reference>
<dbReference type="Gene3D" id="1.10.1200.30">
    <property type="match status" value="1"/>
</dbReference>
<evidence type="ECO:0000313" key="12">
    <source>
        <dbReference type="Proteomes" id="UP000694410"/>
    </source>
</evidence>
<dbReference type="Gene3D" id="1.10.150.490">
    <property type="entry name" value="Retroviral GAG p10 protein"/>
    <property type="match status" value="1"/>
</dbReference>
<feature type="domain" description="CCHC-type" evidence="10">
    <location>
        <begin position="627"/>
        <end position="642"/>
    </location>
</feature>
<dbReference type="PROSITE" id="PS50158">
    <property type="entry name" value="ZF_CCHC"/>
    <property type="match status" value="1"/>
</dbReference>
<name>A0A8C0UYC2_CYACU</name>
<accession>A0A8C0UYC2</accession>
<dbReference type="SUPFAM" id="SSF57756">
    <property type="entry name" value="Retrovirus zinc finger-like domains"/>
    <property type="match status" value="1"/>
</dbReference>
<dbReference type="Pfam" id="PF19317">
    <property type="entry name" value="Gag_p24_C"/>
    <property type="match status" value="1"/>
</dbReference>
<dbReference type="Proteomes" id="UP000694410">
    <property type="component" value="Unplaced"/>
</dbReference>
<dbReference type="Pfam" id="PF00098">
    <property type="entry name" value="zf-CCHC"/>
    <property type="match status" value="1"/>
</dbReference>
<dbReference type="PANTHER" id="PTHR40389">
    <property type="entry name" value="ENDOGENOUS RETROVIRUS GROUP K MEMBER 24 GAG POLYPROTEIN-RELATED"/>
    <property type="match status" value="1"/>
</dbReference>
<organism evidence="11 12">
    <name type="scientific">Cyanistes caeruleus</name>
    <name type="common">Eurasian blue tit</name>
    <name type="synonym">Parus caeruleus</name>
    <dbReference type="NCBI Taxonomy" id="156563"/>
    <lineage>
        <taxon>Eukaryota</taxon>
        <taxon>Metazoa</taxon>
        <taxon>Chordata</taxon>
        <taxon>Craniata</taxon>
        <taxon>Vertebrata</taxon>
        <taxon>Euteleostomi</taxon>
        <taxon>Archelosauria</taxon>
        <taxon>Archosauria</taxon>
        <taxon>Dinosauria</taxon>
        <taxon>Saurischia</taxon>
        <taxon>Theropoda</taxon>
        <taxon>Coelurosauria</taxon>
        <taxon>Aves</taxon>
        <taxon>Neognathae</taxon>
        <taxon>Neoaves</taxon>
        <taxon>Telluraves</taxon>
        <taxon>Australaves</taxon>
        <taxon>Passeriformes</taxon>
        <taxon>Paridae</taxon>
        <taxon>Cyanistes</taxon>
    </lineage>
</organism>
<feature type="compositionally biased region" description="Polar residues" evidence="9">
    <location>
        <begin position="236"/>
        <end position="250"/>
    </location>
</feature>
<dbReference type="GO" id="GO:0008270">
    <property type="term" value="F:zinc ion binding"/>
    <property type="evidence" value="ECO:0007669"/>
    <property type="project" value="UniProtKB-KW"/>
</dbReference>
<feature type="compositionally biased region" description="Polar residues" evidence="9">
    <location>
        <begin position="276"/>
        <end position="289"/>
    </location>
</feature>
<dbReference type="InterPro" id="IPR008919">
    <property type="entry name" value="Retrov_capsid_N"/>
</dbReference>
<dbReference type="InterPro" id="IPR038124">
    <property type="entry name" value="B_retro_matrix_sf"/>
</dbReference>
<keyword evidence="2" id="KW-1187">Viral budding via the host ESCRT complexes</keyword>
<dbReference type="InterPro" id="IPR050195">
    <property type="entry name" value="Primate_lentivir_Gag_pol-like"/>
</dbReference>
<dbReference type="SUPFAM" id="SSF47943">
    <property type="entry name" value="Retrovirus capsid protein, N-terminal core domain"/>
    <property type="match status" value="1"/>
</dbReference>
<evidence type="ECO:0000256" key="8">
    <source>
        <dbReference type="PROSITE-ProRule" id="PRU00047"/>
    </source>
</evidence>
<dbReference type="Gene3D" id="4.10.60.10">
    <property type="entry name" value="Zinc finger, CCHC-type"/>
    <property type="match status" value="1"/>
</dbReference>
<evidence type="ECO:0000256" key="3">
    <source>
        <dbReference type="ARBA" id="ARBA00022581"/>
    </source>
</evidence>
<feature type="region of interest" description="Disordered" evidence="9">
    <location>
        <begin position="104"/>
        <end position="124"/>
    </location>
</feature>
<proteinExistence type="predicted"/>
<keyword evidence="4" id="KW-1188">Viral release from host cell</keyword>
<evidence type="ECO:0000256" key="6">
    <source>
        <dbReference type="ARBA" id="ARBA00022771"/>
    </source>
</evidence>
<keyword evidence="5" id="KW-0479">Metal-binding</keyword>
<evidence type="ECO:0000256" key="5">
    <source>
        <dbReference type="ARBA" id="ARBA00022723"/>
    </source>
</evidence>
<feature type="region of interest" description="Disordered" evidence="9">
    <location>
        <begin position="226"/>
        <end position="321"/>
    </location>
</feature>
<keyword evidence="4" id="KW-1198">Viral budding</keyword>
<dbReference type="GO" id="GO:0003676">
    <property type="term" value="F:nucleic acid binding"/>
    <property type="evidence" value="ECO:0007669"/>
    <property type="project" value="InterPro"/>
</dbReference>
<sequence length="730" mass="80827">MGSALSQAEKDVYRTFKFKLAAQEKQFGKKELKDIVKWAFKNFPDATAPMVYKSEFWDSVGTKLYDLATKRDKATAELLPAFRAVYETLRAEERDQKIHTKETKETEMANPLTSTLSPNPGVGTREWSPNTKCCIKAGELVAEEKSQTILPLSCSFPSSPSDFPMDGLQDNKDPVISSPPYSLYPDPLCIPRPHSPIFSTFLPTCTVAKQNGVKALASQCSQLAPKMAAGHPPASSYPSQDSASGPTPSTLGHAPSEACHASSGEGHASLLGAGTSPLSHTPSGETGTPPTWVPEGPASKMAAPTILTPHPSPKPRHMHKLHSNKELSAVSHSSFSSNSHLKNLHLPESREDPWAMIRKAAVKEGEWGLVSKMSAFPLCYRRGGASEWEPLAYGEVKELCKAAQECGRQSPHFQNLMSATLAAHVLIPHDMKYIMAMLLSPTEYTLWEIGWKRLLNQMLQDHQGDQAWRELTIEHIAGEGAHSDRDDQAAVLTQPILNEIKEAARKAMIQVPYGSRPDFDFADVRQGPNEPYIKFLDRLKLALDRQILLERAKEELLRRLAVANANEQCRRVLRTLPIDPEPTIPEMVEACDRLVTPGYAANIQAQAFAQALATFQNSSRDPQNQPCFNCGDRGHWQKDCNQTKRRPFARPCRCKHQLNNKPSLKQGKVFRFQGSGKLSVGQRCTMTKVSLSPVPGTIGNQEALSYEMSSLTSLQMHHQVPEWSWPLSTQ</sequence>
<dbReference type="InterPro" id="IPR001878">
    <property type="entry name" value="Znf_CCHC"/>
</dbReference>
<dbReference type="AlphaFoldDB" id="A0A8C0UYC2"/>
<evidence type="ECO:0000256" key="1">
    <source>
        <dbReference type="ARBA" id="ARBA00019628"/>
    </source>
</evidence>
<evidence type="ECO:0000256" key="2">
    <source>
        <dbReference type="ARBA" id="ARBA00022462"/>
    </source>
</evidence>
<dbReference type="SMART" id="SM00343">
    <property type="entry name" value="ZnF_C2HC"/>
    <property type="match status" value="1"/>
</dbReference>
<dbReference type="Gene3D" id="1.10.375.10">
    <property type="entry name" value="Human Immunodeficiency Virus Type 1 Capsid Protein"/>
    <property type="match status" value="1"/>
</dbReference>
<dbReference type="InterPro" id="IPR036875">
    <property type="entry name" value="Znf_CCHC_sf"/>
</dbReference>
<protein>
    <recommendedName>
        <fullName evidence="1">Gag polyprotein</fullName>
    </recommendedName>
</protein>
<keyword evidence="3" id="KW-0945">Host-virus interaction</keyword>
<reference evidence="11" key="2">
    <citation type="submission" date="2025-09" db="UniProtKB">
        <authorList>
            <consortium name="Ensembl"/>
        </authorList>
    </citation>
    <scope>IDENTIFICATION</scope>
</reference>
<evidence type="ECO:0000256" key="9">
    <source>
        <dbReference type="SAM" id="MobiDB-lite"/>
    </source>
</evidence>
<evidence type="ECO:0000256" key="4">
    <source>
        <dbReference type="ARBA" id="ARBA00022637"/>
    </source>
</evidence>
<evidence type="ECO:0000256" key="7">
    <source>
        <dbReference type="ARBA" id="ARBA00022833"/>
    </source>
</evidence>
<dbReference type="PANTHER" id="PTHR40389:SF4">
    <property type="match status" value="1"/>
</dbReference>
<keyword evidence="7" id="KW-0862">Zinc</keyword>
<dbReference type="Pfam" id="PF00607">
    <property type="entry name" value="Gag_p24"/>
    <property type="match status" value="1"/>
</dbReference>
<evidence type="ECO:0000313" key="11">
    <source>
        <dbReference type="Ensembl" id="ENSCCEP00000014416.1"/>
    </source>
</evidence>
<evidence type="ECO:0000259" key="10">
    <source>
        <dbReference type="PROSITE" id="PS50158"/>
    </source>
</evidence>
<keyword evidence="6 8" id="KW-0863">Zinc-finger</keyword>
<dbReference type="InterPro" id="IPR045345">
    <property type="entry name" value="Gag_p24_C"/>
</dbReference>
<dbReference type="SUPFAM" id="SSF47353">
    <property type="entry name" value="Retrovirus capsid dimerization domain-like"/>
    <property type="match status" value="1"/>
</dbReference>
<dbReference type="GO" id="GO:0039702">
    <property type="term" value="P:viral budding via host ESCRT complex"/>
    <property type="evidence" value="ECO:0007669"/>
    <property type="project" value="UniProtKB-KW"/>
</dbReference>
<dbReference type="InterPro" id="IPR008916">
    <property type="entry name" value="Retrov_capsid_C"/>
</dbReference>
<dbReference type="Ensembl" id="ENSCCET00000022423.1">
    <property type="protein sequence ID" value="ENSCCEP00000014416.1"/>
    <property type="gene ID" value="ENSCCEG00000013747.1"/>
</dbReference>